<dbReference type="GO" id="GO:0046677">
    <property type="term" value="P:response to antibiotic"/>
    <property type="evidence" value="ECO:0007669"/>
    <property type="project" value="UniProtKB-KW"/>
</dbReference>
<protein>
    <submittedName>
        <fullName evidence="8">ABC-2 type transport system permease protein</fullName>
    </submittedName>
</protein>
<reference evidence="8 9" key="1">
    <citation type="submission" date="2020-08" db="EMBL/GenBank/DDBJ databases">
        <title>Sequencing the genomes of 1000 actinobacteria strains.</title>
        <authorList>
            <person name="Klenk H.-P."/>
        </authorList>
    </citation>
    <scope>NUCLEOTIDE SEQUENCE [LARGE SCALE GENOMIC DNA]</scope>
    <source>
        <strain evidence="8 9">DSM 102030</strain>
    </source>
</reference>
<dbReference type="InterPro" id="IPR000412">
    <property type="entry name" value="ABC_2_transport"/>
</dbReference>
<evidence type="ECO:0000256" key="1">
    <source>
        <dbReference type="ARBA" id="ARBA00004141"/>
    </source>
</evidence>
<name>A0A7W7W4R4_9ACTN</name>
<dbReference type="Proteomes" id="UP000523007">
    <property type="component" value="Unassembled WGS sequence"/>
</dbReference>
<dbReference type="PIRSF" id="PIRSF006648">
    <property type="entry name" value="DrrB"/>
    <property type="match status" value="1"/>
</dbReference>
<feature type="transmembrane region" description="Helical" evidence="6">
    <location>
        <begin position="102"/>
        <end position="125"/>
    </location>
</feature>
<sequence length="246" mass="26433">MRALTALHTRDFVRARSQFYFVLLFPFGMMTLFIGLGLLMTGEDSRVDPWAQLVPLSVFLALTGTTLLATASPWAALRTQGQMRLLSTTPVRRSTILISHTPVRLVTIVCVITVIVLVGMAIGVVEPANAPALIGASLLGVPMFGALGYLIGGLVPSTDVANNIGSILQLVLMFSCGLVLPLEIYPDTVASVLTYVPTTFYADLLMGQVEGGESQHPIWVSALVVLGTALLLALLAVRTFRWYDDS</sequence>
<dbReference type="PANTHER" id="PTHR43229">
    <property type="entry name" value="NODULATION PROTEIN J"/>
    <property type="match status" value="1"/>
</dbReference>
<comment type="caution">
    <text evidence="8">The sequence shown here is derived from an EMBL/GenBank/DDBJ whole genome shotgun (WGS) entry which is preliminary data.</text>
</comment>
<accession>A0A7W7W4R4</accession>
<comment type="subcellular location">
    <subcellularLocation>
        <location evidence="1">Membrane</location>
        <topology evidence="1">Multi-pass membrane protein</topology>
    </subcellularLocation>
</comment>
<gene>
    <name evidence="8" type="ORF">F4561_004901</name>
</gene>
<evidence type="ECO:0000256" key="2">
    <source>
        <dbReference type="ARBA" id="ARBA00022692"/>
    </source>
</evidence>
<evidence type="ECO:0000259" key="7">
    <source>
        <dbReference type="PROSITE" id="PS51012"/>
    </source>
</evidence>
<feature type="transmembrane region" description="Helical" evidence="6">
    <location>
        <begin position="131"/>
        <end position="155"/>
    </location>
</feature>
<dbReference type="AlphaFoldDB" id="A0A7W7W4R4"/>
<keyword evidence="9" id="KW-1185">Reference proteome</keyword>
<evidence type="ECO:0000313" key="8">
    <source>
        <dbReference type="EMBL" id="MBB4934081.1"/>
    </source>
</evidence>
<dbReference type="GO" id="GO:0140359">
    <property type="term" value="F:ABC-type transporter activity"/>
    <property type="evidence" value="ECO:0007669"/>
    <property type="project" value="InterPro"/>
</dbReference>
<feature type="domain" description="ABC transmembrane type-2" evidence="7">
    <location>
        <begin position="17"/>
        <end position="243"/>
    </location>
</feature>
<feature type="transmembrane region" description="Helical" evidence="6">
    <location>
        <begin position="218"/>
        <end position="237"/>
    </location>
</feature>
<feature type="transmembrane region" description="Helical" evidence="6">
    <location>
        <begin position="167"/>
        <end position="185"/>
    </location>
</feature>
<dbReference type="RefSeq" id="WP_184581871.1">
    <property type="nucleotide sequence ID" value="NZ_JACHJT010000001.1"/>
</dbReference>
<evidence type="ECO:0000256" key="5">
    <source>
        <dbReference type="ARBA" id="ARBA00023251"/>
    </source>
</evidence>
<dbReference type="PANTHER" id="PTHR43229:SF2">
    <property type="entry name" value="NODULATION PROTEIN J"/>
    <property type="match status" value="1"/>
</dbReference>
<feature type="transmembrane region" description="Helical" evidence="6">
    <location>
        <begin position="53"/>
        <end position="77"/>
    </location>
</feature>
<organism evidence="8 9">
    <name type="scientific">Lipingzhangella halophila</name>
    <dbReference type="NCBI Taxonomy" id="1783352"/>
    <lineage>
        <taxon>Bacteria</taxon>
        <taxon>Bacillati</taxon>
        <taxon>Actinomycetota</taxon>
        <taxon>Actinomycetes</taxon>
        <taxon>Streptosporangiales</taxon>
        <taxon>Nocardiopsidaceae</taxon>
        <taxon>Lipingzhangella</taxon>
    </lineage>
</organism>
<evidence type="ECO:0000256" key="6">
    <source>
        <dbReference type="SAM" id="Phobius"/>
    </source>
</evidence>
<dbReference type="Pfam" id="PF12698">
    <property type="entry name" value="ABC2_membrane_3"/>
    <property type="match status" value="1"/>
</dbReference>
<evidence type="ECO:0000256" key="3">
    <source>
        <dbReference type="ARBA" id="ARBA00022989"/>
    </source>
</evidence>
<dbReference type="GO" id="GO:0043190">
    <property type="term" value="C:ATP-binding cassette (ABC) transporter complex"/>
    <property type="evidence" value="ECO:0007669"/>
    <property type="project" value="InterPro"/>
</dbReference>
<keyword evidence="4 6" id="KW-0472">Membrane</keyword>
<dbReference type="InterPro" id="IPR047817">
    <property type="entry name" value="ABC2_TM_bact-type"/>
</dbReference>
<feature type="transmembrane region" description="Helical" evidence="6">
    <location>
        <begin position="20"/>
        <end position="41"/>
    </location>
</feature>
<dbReference type="InterPro" id="IPR051784">
    <property type="entry name" value="Nod_factor_ABC_transporter"/>
</dbReference>
<dbReference type="EMBL" id="JACHJT010000001">
    <property type="protein sequence ID" value="MBB4934081.1"/>
    <property type="molecule type" value="Genomic_DNA"/>
</dbReference>
<proteinExistence type="predicted"/>
<keyword evidence="5" id="KW-0046">Antibiotic resistance</keyword>
<keyword evidence="2 6" id="KW-0812">Transmembrane</keyword>
<dbReference type="PROSITE" id="PS51012">
    <property type="entry name" value="ABC_TM2"/>
    <property type="match status" value="1"/>
</dbReference>
<evidence type="ECO:0000256" key="4">
    <source>
        <dbReference type="ARBA" id="ARBA00023136"/>
    </source>
</evidence>
<dbReference type="InterPro" id="IPR013525">
    <property type="entry name" value="ABC2_TM"/>
</dbReference>
<keyword evidence="3 6" id="KW-1133">Transmembrane helix</keyword>
<evidence type="ECO:0000313" key="9">
    <source>
        <dbReference type="Proteomes" id="UP000523007"/>
    </source>
</evidence>